<dbReference type="InParanoid" id="A0A0H2R9F6"/>
<gene>
    <name evidence="2" type="ORF">SCHPADRAFT_944425</name>
</gene>
<evidence type="ECO:0000256" key="1">
    <source>
        <dbReference type="SAM" id="MobiDB-lite"/>
    </source>
</evidence>
<dbReference type="Proteomes" id="UP000053477">
    <property type="component" value="Unassembled WGS sequence"/>
</dbReference>
<dbReference type="AlphaFoldDB" id="A0A0H2R9F6"/>
<accession>A0A0H2R9F6</accession>
<feature type="region of interest" description="Disordered" evidence="1">
    <location>
        <begin position="334"/>
        <end position="373"/>
    </location>
</feature>
<dbReference type="EMBL" id="KQ086090">
    <property type="protein sequence ID" value="KLO08465.1"/>
    <property type="molecule type" value="Genomic_DNA"/>
</dbReference>
<name>A0A0H2R9F6_9AGAM</name>
<proteinExistence type="predicted"/>
<reference evidence="2 3" key="1">
    <citation type="submission" date="2015-04" db="EMBL/GenBank/DDBJ databases">
        <title>Complete genome sequence of Schizopora paradoxa KUC8140, a cosmopolitan wood degrader in East Asia.</title>
        <authorList>
            <consortium name="DOE Joint Genome Institute"/>
            <person name="Min B."/>
            <person name="Park H."/>
            <person name="Jang Y."/>
            <person name="Kim J.-J."/>
            <person name="Kim K.H."/>
            <person name="Pangilinan J."/>
            <person name="Lipzen A."/>
            <person name="Riley R."/>
            <person name="Grigoriev I.V."/>
            <person name="Spatafora J.W."/>
            <person name="Choi I.-G."/>
        </authorList>
    </citation>
    <scope>NUCLEOTIDE SEQUENCE [LARGE SCALE GENOMIC DNA]</scope>
    <source>
        <strain evidence="2 3">KUC8140</strain>
    </source>
</reference>
<organism evidence="2 3">
    <name type="scientific">Schizopora paradoxa</name>
    <dbReference type="NCBI Taxonomy" id="27342"/>
    <lineage>
        <taxon>Eukaryota</taxon>
        <taxon>Fungi</taxon>
        <taxon>Dikarya</taxon>
        <taxon>Basidiomycota</taxon>
        <taxon>Agaricomycotina</taxon>
        <taxon>Agaricomycetes</taxon>
        <taxon>Hymenochaetales</taxon>
        <taxon>Schizoporaceae</taxon>
        <taxon>Schizopora</taxon>
    </lineage>
</organism>
<evidence type="ECO:0000313" key="2">
    <source>
        <dbReference type="EMBL" id="KLO08465.1"/>
    </source>
</evidence>
<protein>
    <submittedName>
        <fullName evidence="2">Uncharacterized protein</fullName>
    </submittedName>
</protein>
<evidence type="ECO:0000313" key="3">
    <source>
        <dbReference type="Proteomes" id="UP000053477"/>
    </source>
</evidence>
<feature type="compositionally biased region" description="Acidic residues" evidence="1">
    <location>
        <begin position="356"/>
        <end position="373"/>
    </location>
</feature>
<keyword evidence="3" id="KW-1185">Reference proteome</keyword>
<sequence length="373" mass="41281">MRWPHHFPAIPNLLAPSAPSRRLWRAPRALCAVSSLFPTSSRPLRRLVIFGDLHATSAPSRRLWRPPRDLSAVSSSLATSSHPPCTLHALFASFATSSRPLSRLVAIPDLHALAAPFSRHSQPPRALCAVSSSFASSSCPLRRFLAIPDLLASSAPSRRLSRPPRVLLAPSTPSSRLSRPLSARLAVSSSFATSTRPSARQNPECFRCDRTGYPCVRCDICRKQAFCVKCLGSETLGNPLEYFEKAVKDQTPVYFGCLACLDPEERYYEPFFTYNESGEMVRVKGVVVYATGYLYWPDDNPHPGLSLPVPTNWMEEYENDKKLKALGFNVEPSLPPGVVDLNDKKEGSSKQQADLSGEEEDFSEEEEDSGEEK</sequence>